<protein>
    <recommendedName>
        <fullName evidence="4">Polyketide antibiotic transporter</fullName>
    </recommendedName>
</protein>
<feature type="transmembrane region" description="Helical" evidence="1">
    <location>
        <begin position="171"/>
        <end position="196"/>
    </location>
</feature>
<evidence type="ECO:0000313" key="2">
    <source>
        <dbReference type="EMBL" id="MBM2619400.1"/>
    </source>
</evidence>
<proteinExistence type="predicted"/>
<feature type="transmembrane region" description="Helical" evidence="1">
    <location>
        <begin position="208"/>
        <end position="229"/>
    </location>
</feature>
<keyword evidence="1" id="KW-0472">Membrane</keyword>
<feature type="transmembrane region" description="Helical" evidence="1">
    <location>
        <begin position="439"/>
        <end position="462"/>
    </location>
</feature>
<feature type="transmembrane region" description="Helical" evidence="1">
    <location>
        <begin position="143"/>
        <end position="165"/>
    </location>
</feature>
<evidence type="ECO:0000256" key="1">
    <source>
        <dbReference type="SAM" id="Phobius"/>
    </source>
</evidence>
<reference evidence="2 3" key="1">
    <citation type="submission" date="2021-01" db="EMBL/GenBank/DDBJ databases">
        <title>Actinoplanes sp. nov. LDG1-06 isolated from lichen.</title>
        <authorList>
            <person name="Saeng-In P."/>
            <person name="Phongsopitanun W."/>
            <person name="Kanchanasin P."/>
            <person name="Yuki M."/>
            <person name="Kudo T."/>
            <person name="Ohkuma M."/>
            <person name="Tanasupawat S."/>
        </authorList>
    </citation>
    <scope>NUCLEOTIDE SEQUENCE [LARGE SCALE GENOMIC DNA]</scope>
    <source>
        <strain evidence="2 3">LDG1-06</strain>
    </source>
</reference>
<keyword evidence="1" id="KW-1133">Transmembrane helix</keyword>
<dbReference type="RefSeq" id="WP_203379391.1">
    <property type="nucleotide sequence ID" value="NZ_JAENHP010000010.1"/>
</dbReference>
<gene>
    <name evidence="2" type="ORF">JIG36_27990</name>
</gene>
<dbReference type="Proteomes" id="UP000632138">
    <property type="component" value="Unassembled WGS sequence"/>
</dbReference>
<comment type="caution">
    <text evidence="2">The sequence shown here is derived from an EMBL/GenBank/DDBJ whole genome shotgun (WGS) entry which is preliminary data.</text>
</comment>
<keyword evidence="3" id="KW-1185">Reference proteome</keyword>
<organism evidence="2 3">
    <name type="scientific">Paractinoplanes ovalisporus</name>
    <dbReference type="NCBI Taxonomy" id="2810368"/>
    <lineage>
        <taxon>Bacteria</taxon>
        <taxon>Bacillati</taxon>
        <taxon>Actinomycetota</taxon>
        <taxon>Actinomycetes</taxon>
        <taxon>Micromonosporales</taxon>
        <taxon>Micromonosporaceae</taxon>
        <taxon>Paractinoplanes</taxon>
    </lineage>
</organism>
<feature type="transmembrane region" description="Helical" evidence="1">
    <location>
        <begin position="310"/>
        <end position="333"/>
    </location>
</feature>
<feature type="transmembrane region" description="Helical" evidence="1">
    <location>
        <begin position="345"/>
        <end position="366"/>
    </location>
</feature>
<keyword evidence="1" id="KW-0812">Transmembrane</keyword>
<feature type="transmembrane region" description="Helical" evidence="1">
    <location>
        <begin position="92"/>
        <end position="112"/>
    </location>
</feature>
<feature type="transmembrane region" description="Helical" evidence="1">
    <location>
        <begin position="469"/>
        <end position="487"/>
    </location>
</feature>
<feature type="transmembrane region" description="Helical" evidence="1">
    <location>
        <begin position="249"/>
        <end position="269"/>
    </location>
</feature>
<name>A0ABS2AI04_9ACTN</name>
<feature type="transmembrane region" description="Helical" evidence="1">
    <location>
        <begin position="406"/>
        <end position="427"/>
    </location>
</feature>
<dbReference type="EMBL" id="JAENHP010000010">
    <property type="protein sequence ID" value="MBM2619400.1"/>
    <property type="molecule type" value="Genomic_DNA"/>
</dbReference>
<accession>A0ABS2AI04</accession>
<sequence length="543" mass="54479">MTALDAAPAPVAPSTAGAPGRAVTRLTVRQVRRGALAVGVLAAGMSALVAATHAEVVASPEQAASLASLATNPAIRTLFGEPGDLGDPGGFTVWRTGIFLSVLLGAWCLLAATRITRGEEESGRTELLLAGLVTPRHLLARQLTILSLAAAATGAAVSVALSAAGTDRPGALVHGAGLGLTGVFFAATGLLAAQIFPARSAATGSATAVLAAGLMVRMIGDGVAALGWLRWLTPFGLTGLTRPYDTNRWLPLMVLAAMTAAVLAAAVAANRRDVRGGWLAPRAGRAPRTTLLGSAPAFALRRMLRPLSGWAAGIAAYYLLIGLIAASMISFLADNPELADLAGQAGFGSLGAVEGYAATLFALLAMPASGFATTRLTAFFADENSGRLTLLCAAPRTRQKLAGIEVATAAAGTLVLALVAALATWAGTTISGAPLSLTAAVAGALNVLPIAALGLGASALALGVAPRAIGWFGALPVVGGFLLLVIADSVRAPVWVTGLSPYAHIALVPLESPDWVAAAVMTSIAACAGAAGLAAYARRDLRL</sequence>
<feature type="transmembrane region" description="Helical" evidence="1">
    <location>
        <begin position="515"/>
        <end position="537"/>
    </location>
</feature>
<evidence type="ECO:0000313" key="3">
    <source>
        <dbReference type="Proteomes" id="UP000632138"/>
    </source>
</evidence>
<evidence type="ECO:0008006" key="4">
    <source>
        <dbReference type="Google" id="ProtNLM"/>
    </source>
</evidence>
<feature type="transmembrane region" description="Helical" evidence="1">
    <location>
        <begin position="35"/>
        <end position="54"/>
    </location>
</feature>